<accession>A0ABX1KUQ3</accession>
<proteinExistence type="predicted"/>
<dbReference type="Pfam" id="PF03288">
    <property type="entry name" value="Pox_D5"/>
    <property type="match status" value="1"/>
</dbReference>
<dbReference type="InterPro" id="IPR004968">
    <property type="entry name" value="DNA_primase/NTPase_C"/>
</dbReference>
<feature type="non-terminal residue" evidence="2">
    <location>
        <position position="1"/>
    </location>
</feature>
<feature type="domain" description="DNA primase/nucleoside triphosphatase C-terminal" evidence="1">
    <location>
        <begin position="35"/>
        <end position="97"/>
    </location>
</feature>
<gene>
    <name evidence="2" type="ORF">HC026_01895</name>
</gene>
<dbReference type="Gene3D" id="1.10.10.10">
    <property type="entry name" value="Winged helix-like DNA-binding domain superfamily/Winged helix DNA-binding domain"/>
    <property type="match status" value="1"/>
</dbReference>
<name>A0ABX1KUQ3_9LACO</name>
<dbReference type="Proteomes" id="UP000763447">
    <property type="component" value="Unassembled WGS sequence"/>
</dbReference>
<sequence length="120" mass="14205">VGILNWMVEGALKWQREGLIPPQIVQQASKDYRNEMDVTSEFIEECCTIGKHETVRANQLYQRYKQWANDNSQYLMNSTKFGKEISNKFEKKHDRQGTYYVGLSLLEFHQPFEMIARKPK</sequence>
<evidence type="ECO:0000313" key="2">
    <source>
        <dbReference type="EMBL" id="NLR17666.1"/>
    </source>
</evidence>
<comment type="caution">
    <text evidence="2">The sequence shown here is derived from an EMBL/GenBank/DDBJ whole genome shotgun (WGS) entry which is preliminary data.</text>
</comment>
<organism evidence="2 3">
    <name type="scientific">Secundilactobacillus angelensis</name>
    <dbReference type="NCBI Taxonomy" id="2722706"/>
    <lineage>
        <taxon>Bacteria</taxon>
        <taxon>Bacillati</taxon>
        <taxon>Bacillota</taxon>
        <taxon>Bacilli</taxon>
        <taxon>Lactobacillales</taxon>
        <taxon>Lactobacillaceae</taxon>
        <taxon>Secundilactobacillus</taxon>
    </lineage>
</organism>
<dbReference type="InterPro" id="IPR036388">
    <property type="entry name" value="WH-like_DNA-bd_sf"/>
</dbReference>
<keyword evidence="3" id="KW-1185">Reference proteome</keyword>
<evidence type="ECO:0000259" key="1">
    <source>
        <dbReference type="Pfam" id="PF03288"/>
    </source>
</evidence>
<dbReference type="RefSeq" id="WP_269814097.1">
    <property type="nucleotide sequence ID" value="NZ_JAAXLJ010000003.1"/>
</dbReference>
<reference evidence="2 3" key="1">
    <citation type="submission" date="2020-04" db="EMBL/GenBank/DDBJ databases">
        <title>A novel species of genus Lactobacillus that was isolated from fermented food Zha-chili.</title>
        <authorList>
            <person name="Zhang Z."/>
        </authorList>
    </citation>
    <scope>NUCLEOTIDE SEQUENCE [LARGE SCALE GENOMIC DNA]</scope>
    <source>
        <strain evidence="3">HBUAS51383</strain>
    </source>
</reference>
<evidence type="ECO:0000313" key="3">
    <source>
        <dbReference type="Proteomes" id="UP000763447"/>
    </source>
</evidence>
<dbReference type="EMBL" id="JAAXLJ010000003">
    <property type="protein sequence ID" value="NLR17666.1"/>
    <property type="molecule type" value="Genomic_DNA"/>
</dbReference>
<protein>
    <submittedName>
        <fullName evidence="2">DNA primase</fullName>
    </submittedName>
</protein>